<feature type="compositionally biased region" description="Basic and acidic residues" evidence="1">
    <location>
        <begin position="194"/>
        <end position="205"/>
    </location>
</feature>
<dbReference type="EMBL" id="JAAKFY010000011">
    <property type="protein sequence ID" value="KAF3849864.1"/>
    <property type="molecule type" value="Genomic_DNA"/>
</dbReference>
<protein>
    <submittedName>
        <fullName evidence="2">Uncharacterized protein</fullName>
    </submittedName>
</protein>
<reference evidence="2 3" key="1">
    <citation type="submission" date="2020-03" db="EMBL/GenBank/DDBJ databases">
        <title>Dissostichus mawsoni Genome sequencing and assembly.</title>
        <authorList>
            <person name="Park H."/>
        </authorList>
    </citation>
    <scope>NUCLEOTIDE SEQUENCE [LARGE SCALE GENOMIC DNA]</scope>
    <source>
        <strain evidence="2">DM0001</strain>
        <tissue evidence="2">Muscle</tissue>
    </source>
</reference>
<evidence type="ECO:0000313" key="2">
    <source>
        <dbReference type="EMBL" id="KAF3849864.1"/>
    </source>
</evidence>
<organism evidence="2 3">
    <name type="scientific">Dissostichus mawsoni</name>
    <name type="common">Antarctic cod</name>
    <dbReference type="NCBI Taxonomy" id="36200"/>
    <lineage>
        <taxon>Eukaryota</taxon>
        <taxon>Metazoa</taxon>
        <taxon>Chordata</taxon>
        <taxon>Craniata</taxon>
        <taxon>Vertebrata</taxon>
        <taxon>Euteleostomi</taxon>
        <taxon>Actinopterygii</taxon>
        <taxon>Neopterygii</taxon>
        <taxon>Teleostei</taxon>
        <taxon>Neoteleostei</taxon>
        <taxon>Acanthomorphata</taxon>
        <taxon>Eupercaria</taxon>
        <taxon>Perciformes</taxon>
        <taxon>Notothenioidei</taxon>
        <taxon>Nototheniidae</taxon>
        <taxon>Dissostichus</taxon>
    </lineage>
</organism>
<dbReference type="AlphaFoldDB" id="A0A7J5YK53"/>
<evidence type="ECO:0000313" key="3">
    <source>
        <dbReference type="Proteomes" id="UP000518266"/>
    </source>
</evidence>
<proteinExistence type="predicted"/>
<evidence type="ECO:0000256" key="1">
    <source>
        <dbReference type="SAM" id="MobiDB-lite"/>
    </source>
</evidence>
<keyword evidence="3" id="KW-1185">Reference proteome</keyword>
<name>A0A7J5YK53_DISMA</name>
<comment type="caution">
    <text evidence="2">The sequence shown here is derived from an EMBL/GenBank/DDBJ whole genome shotgun (WGS) entry which is preliminary data.</text>
</comment>
<feature type="region of interest" description="Disordered" evidence="1">
    <location>
        <begin position="186"/>
        <end position="205"/>
    </location>
</feature>
<feature type="compositionally biased region" description="Basic and acidic residues" evidence="1">
    <location>
        <begin position="227"/>
        <end position="257"/>
    </location>
</feature>
<accession>A0A7J5YK53</accession>
<feature type="region of interest" description="Disordered" evidence="1">
    <location>
        <begin position="227"/>
        <end position="270"/>
    </location>
</feature>
<dbReference type="Proteomes" id="UP000518266">
    <property type="component" value="Unassembled WGS sequence"/>
</dbReference>
<sequence>MLFAFTSSFSGLFLDSTSTCSEMVSPMLFLLDRRVLGDIRGSQSVCVIPTASEDLSDLGLEEQNVPFHLLKEEPDLVYVLAEGWDGGELADEVEVGGGDGVNSTAVINRKRLVSGQSQYLQGERQADQVHHHLLVSQLHAEETQQSEERLVVLPAAARLLTAQVDVTNFAVLSCLSMRLRRICSTSSRSSGSSVREKDSSGSRKELGSAVSMLVVWKPAVTWEMDGNKSKRDENEIDRRILEQNTKEGKMCKRRENEQSLVSTHKGRHRQ</sequence>
<gene>
    <name evidence="2" type="ORF">F7725_019583</name>
</gene>